<feature type="region of interest" description="Disordered" evidence="8">
    <location>
        <begin position="131"/>
        <end position="178"/>
    </location>
</feature>
<dbReference type="Proteomes" id="UP001231189">
    <property type="component" value="Unassembled WGS sequence"/>
</dbReference>
<dbReference type="SMART" id="SM00380">
    <property type="entry name" value="AP2"/>
    <property type="match status" value="1"/>
</dbReference>
<evidence type="ECO:0000313" key="11">
    <source>
        <dbReference type="EMBL" id="KAK1613148.1"/>
    </source>
</evidence>
<keyword evidence="5" id="KW-0238">DNA-binding</keyword>
<dbReference type="InterPro" id="IPR036397">
    <property type="entry name" value="RNaseH_sf"/>
</dbReference>
<dbReference type="SUPFAM" id="SSF53098">
    <property type="entry name" value="Ribonuclease H-like"/>
    <property type="match status" value="1"/>
</dbReference>
<evidence type="ECO:0000256" key="1">
    <source>
        <dbReference type="ARBA" id="ARBA00004123"/>
    </source>
</evidence>
<keyword evidence="2" id="KW-0479">Metal-binding</keyword>
<accession>A0AAD8R1Q4</accession>
<dbReference type="Pfam" id="PF07727">
    <property type="entry name" value="RVT_2"/>
    <property type="match status" value="1"/>
</dbReference>
<dbReference type="GO" id="GO:0046872">
    <property type="term" value="F:metal ion binding"/>
    <property type="evidence" value="ECO:0007669"/>
    <property type="project" value="UniProtKB-KW"/>
</dbReference>
<dbReference type="InterPro" id="IPR036955">
    <property type="entry name" value="AP2/ERF_dom_sf"/>
</dbReference>
<organism evidence="11 12">
    <name type="scientific">Lolium multiflorum</name>
    <name type="common">Italian ryegrass</name>
    <name type="synonym">Lolium perenne subsp. multiflorum</name>
    <dbReference type="NCBI Taxonomy" id="4521"/>
    <lineage>
        <taxon>Eukaryota</taxon>
        <taxon>Viridiplantae</taxon>
        <taxon>Streptophyta</taxon>
        <taxon>Embryophyta</taxon>
        <taxon>Tracheophyta</taxon>
        <taxon>Spermatophyta</taxon>
        <taxon>Magnoliopsida</taxon>
        <taxon>Liliopsida</taxon>
        <taxon>Poales</taxon>
        <taxon>Poaceae</taxon>
        <taxon>BOP clade</taxon>
        <taxon>Pooideae</taxon>
        <taxon>Poodae</taxon>
        <taxon>Poeae</taxon>
        <taxon>Poeae Chloroplast Group 2 (Poeae type)</taxon>
        <taxon>Loliodinae</taxon>
        <taxon>Loliinae</taxon>
        <taxon>Lolium</taxon>
    </lineage>
</organism>
<dbReference type="InterPro" id="IPR012337">
    <property type="entry name" value="RNaseH-like_sf"/>
</dbReference>
<evidence type="ECO:0000256" key="2">
    <source>
        <dbReference type="ARBA" id="ARBA00022723"/>
    </source>
</evidence>
<proteinExistence type="predicted"/>
<keyword evidence="12" id="KW-1185">Reference proteome</keyword>
<dbReference type="PROSITE" id="PS51032">
    <property type="entry name" value="AP2_ERF"/>
    <property type="match status" value="1"/>
</dbReference>
<dbReference type="EMBL" id="JAUUTY010000007">
    <property type="protein sequence ID" value="KAK1613148.1"/>
    <property type="molecule type" value="Genomic_DNA"/>
</dbReference>
<feature type="region of interest" description="Disordered" evidence="8">
    <location>
        <begin position="568"/>
        <end position="589"/>
    </location>
</feature>
<evidence type="ECO:0000313" key="12">
    <source>
        <dbReference type="Proteomes" id="UP001231189"/>
    </source>
</evidence>
<dbReference type="InterPro" id="IPR013103">
    <property type="entry name" value="RVT_2"/>
</dbReference>
<dbReference type="SUPFAM" id="SSF54171">
    <property type="entry name" value="DNA-binding domain"/>
    <property type="match status" value="1"/>
</dbReference>
<evidence type="ECO:0000256" key="4">
    <source>
        <dbReference type="ARBA" id="ARBA00023015"/>
    </source>
</evidence>
<feature type="domain" description="AP2/ERF" evidence="10">
    <location>
        <begin position="425"/>
        <end position="480"/>
    </location>
</feature>
<dbReference type="AlphaFoldDB" id="A0AAD8R1Q4"/>
<keyword evidence="3" id="KW-0378">Hydrolase</keyword>
<dbReference type="GO" id="GO:0005634">
    <property type="term" value="C:nucleus"/>
    <property type="evidence" value="ECO:0007669"/>
    <property type="project" value="UniProtKB-SubCell"/>
</dbReference>
<keyword evidence="6" id="KW-0804">Transcription</keyword>
<feature type="region of interest" description="Disordered" evidence="8">
    <location>
        <begin position="387"/>
        <end position="426"/>
    </location>
</feature>
<reference evidence="11" key="1">
    <citation type="submission" date="2023-07" db="EMBL/GenBank/DDBJ databases">
        <title>A chromosome-level genome assembly of Lolium multiflorum.</title>
        <authorList>
            <person name="Chen Y."/>
            <person name="Copetti D."/>
            <person name="Kolliker R."/>
            <person name="Studer B."/>
        </authorList>
    </citation>
    <scope>NUCLEOTIDE SEQUENCE</scope>
    <source>
        <strain evidence="11">02402/16</strain>
        <tissue evidence="11">Leaf</tissue>
    </source>
</reference>
<sequence>EVENQRNKKIKFLRSDRGGEYLSYEFGMHLKKCEILSQLTPPGTPQRNGVSERRNQTLLDMVRSMMSLTDLPLSFWSYALETAAFTLNRAPSKSVETTPYELWFGNKPKLSFLKVWGCEAYVKKLQPDKLEPKAEKCSSATPEDVLVPPTPISEEANDNDHETLNEVSTEPRRSTRVHTTPDWYDPCLNFMIVDNNDEDPATYEEAMMSPDSNKWQEAMKSEMGSMYDNQVWTLVDLPNSRKAVENKWIFKRKTDADGNITVYKARLVAKGFRQIEGVDYDETFSPVAKLKSVRILLAIAAFFDYEISQMDVKTAFLNGDIEEELYMPPFSTGPPPPPCHMSLPHATCRRCFHVSPPLPRAMPRRFPAPRVAKLAASLRARAIKRRVRAQPTAMVTSPTASPSHASPPPRSFVSGMPPRRRGSSGFRGIRACPNGRFYAEMRAGGFCLTLGTYNTPELAARAYDAAAWRFRRPRRDMNFPDVESLEEAEFLAPAPCLVDDEDRHRHRQVQRRIAIAEHDEELMRQWRAQFPSDVDNTDAFFANLRAQRRSDRRHHRVVAEFELDNPNTTWADNDPRWDDIWTETTSDDE</sequence>
<comment type="subcellular location">
    <subcellularLocation>
        <location evidence="1">Nucleus</location>
    </subcellularLocation>
</comment>
<evidence type="ECO:0000259" key="9">
    <source>
        <dbReference type="PROSITE" id="PS50994"/>
    </source>
</evidence>
<evidence type="ECO:0000256" key="7">
    <source>
        <dbReference type="ARBA" id="ARBA00023242"/>
    </source>
</evidence>
<name>A0AAD8R1Q4_LOLMU</name>
<dbReference type="GO" id="GO:0016787">
    <property type="term" value="F:hydrolase activity"/>
    <property type="evidence" value="ECO:0007669"/>
    <property type="project" value="UniProtKB-KW"/>
</dbReference>
<feature type="non-terminal residue" evidence="11">
    <location>
        <position position="589"/>
    </location>
</feature>
<evidence type="ECO:0000259" key="10">
    <source>
        <dbReference type="PROSITE" id="PS51032"/>
    </source>
</evidence>
<dbReference type="PANTHER" id="PTHR42648">
    <property type="entry name" value="TRANSPOSASE, PUTATIVE-RELATED"/>
    <property type="match status" value="1"/>
</dbReference>
<evidence type="ECO:0000256" key="3">
    <source>
        <dbReference type="ARBA" id="ARBA00022801"/>
    </source>
</evidence>
<evidence type="ECO:0008006" key="13">
    <source>
        <dbReference type="Google" id="ProtNLM"/>
    </source>
</evidence>
<keyword evidence="4" id="KW-0805">Transcription regulation</keyword>
<feature type="compositionally biased region" description="Basic and acidic residues" evidence="8">
    <location>
        <begin position="158"/>
        <end position="173"/>
    </location>
</feature>
<keyword evidence="7" id="KW-0539">Nucleus</keyword>
<dbReference type="PANTHER" id="PTHR42648:SF27">
    <property type="entry name" value="RNA-DIRECTED DNA POLYMERASE"/>
    <property type="match status" value="1"/>
</dbReference>
<dbReference type="InterPro" id="IPR001471">
    <property type="entry name" value="AP2/ERF_dom"/>
</dbReference>
<dbReference type="Gene3D" id="3.30.730.10">
    <property type="entry name" value="AP2/ERF domain"/>
    <property type="match status" value="1"/>
</dbReference>
<dbReference type="GO" id="GO:0015074">
    <property type="term" value="P:DNA integration"/>
    <property type="evidence" value="ECO:0007669"/>
    <property type="project" value="InterPro"/>
</dbReference>
<dbReference type="InterPro" id="IPR039537">
    <property type="entry name" value="Retrotran_Ty1/copia-like"/>
</dbReference>
<comment type="caution">
    <text evidence="11">The sequence shown here is derived from an EMBL/GenBank/DDBJ whole genome shotgun (WGS) entry which is preliminary data.</text>
</comment>
<evidence type="ECO:0000256" key="5">
    <source>
        <dbReference type="ARBA" id="ARBA00023125"/>
    </source>
</evidence>
<gene>
    <name evidence="11" type="ORF">QYE76_036821</name>
</gene>
<dbReference type="GO" id="GO:0003677">
    <property type="term" value="F:DNA binding"/>
    <property type="evidence" value="ECO:0007669"/>
    <property type="project" value="UniProtKB-KW"/>
</dbReference>
<evidence type="ECO:0000256" key="6">
    <source>
        <dbReference type="ARBA" id="ARBA00023163"/>
    </source>
</evidence>
<protein>
    <recommendedName>
        <fullName evidence="13">Integrase catalytic domain-containing protein</fullName>
    </recommendedName>
</protein>
<dbReference type="InterPro" id="IPR001584">
    <property type="entry name" value="Integrase_cat-core"/>
</dbReference>
<dbReference type="Gene3D" id="3.30.420.10">
    <property type="entry name" value="Ribonuclease H-like superfamily/Ribonuclease H"/>
    <property type="match status" value="1"/>
</dbReference>
<dbReference type="InterPro" id="IPR016177">
    <property type="entry name" value="DNA-bd_dom_sf"/>
</dbReference>
<dbReference type="PROSITE" id="PS50994">
    <property type="entry name" value="INTEGRASE"/>
    <property type="match status" value="1"/>
</dbReference>
<evidence type="ECO:0000256" key="8">
    <source>
        <dbReference type="SAM" id="MobiDB-lite"/>
    </source>
</evidence>
<feature type="domain" description="Integrase catalytic" evidence="9">
    <location>
        <begin position="1"/>
        <end position="107"/>
    </location>
</feature>
<dbReference type="GO" id="GO:0003700">
    <property type="term" value="F:DNA-binding transcription factor activity"/>
    <property type="evidence" value="ECO:0007669"/>
    <property type="project" value="InterPro"/>
</dbReference>